<evidence type="ECO:0000313" key="3">
    <source>
        <dbReference type="Proteomes" id="UP000249056"/>
    </source>
</evidence>
<gene>
    <name evidence="2" type="ORF">DID88_010502</name>
</gene>
<protein>
    <submittedName>
        <fullName evidence="2">Uncharacterized protein</fullName>
    </submittedName>
</protein>
<sequence length="160" mass="18648">MVSNKWPTPADARLIYSLAPASSILRKLCADCVANKNPFETNEPSSAIYREWELIFSETKISMDFAKAASIRWQNVDPWNWSERKRYLGDEVEEIGIEERWEEMLKDGEGDEKEIMEQGIKVKFAKRVESEFLRSMDLNSKKRKRDESMDLESSDENDDA</sequence>
<feature type="compositionally biased region" description="Acidic residues" evidence="1">
    <location>
        <begin position="149"/>
        <end position="160"/>
    </location>
</feature>
<dbReference type="AlphaFoldDB" id="A0A395IP24"/>
<dbReference type="OrthoDB" id="3560502at2759"/>
<dbReference type="Proteomes" id="UP000249056">
    <property type="component" value="Unassembled WGS sequence"/>
</dbReference>
<reference evidence="2 3" key="1">
    <citation type="submission" date="2018-06" db="EMBL/GenBank/DDBJ databases">
        <title>Genome Sequence of the Brown Rot Fungal Pathogen Monilinia fructigena.</title>
        <authorList>
            <person name="Landi L."/>
            <person name="De Miccolis Angelini R.M."/>
            <person name="Pollastro S."/>
            <person name="Abate D."/>
            <person name="Faretra F."/>
            <person name="Romanazzi G."/>
        </authorList>
    </citation>
    <scope>NUCLEOTIDE SEQUENCE [LARGE SCALE GENOMIC DNA]</scope>
    <source>
        <strain evidence="2 3">Mfrg269</strain>
    </source>
</reference>
<keyword evidence="3" id="KW-1185">Reference proteome</keyword>
<organism evidence="2 3">
    <name type="scientific">Monilinia fructigena</name>
    <dbReference type="NCBI Taxonomy" id="38457"/>
    <lineage>
        <taxon>Eukaryota</taxon>
        <taxon>Fungi</taxon>
        <taxon>Dikarya</taxon>
        <taxon>Ascomycota</taxon>
        <taxon>Pezizomycotina</taxon>
        <taxon>Leotiomycetes</taxon>
        <taxon>Helotiales</taxon>
        <taxon>Sclerotiniaceae</taxon>
        <taxon>Monilinia</taxon>
    </lineage>
</organism>
<evidence type="ECO:0000313" key="2">
    <source>
        <dbReference type="EMBL" id="RAL61163.1"/>
    </source>
</evidence>
<feature type="region of interest" description="Disordered" evidence="1">
    <location>
        <begin position="140"/>
        <end position="160"/>
    </location>
</feature>
<proteinExistence type="predicted"/>
<comment type="caution">
    <text evidence="2">The sequence shown here is derived from an EMBL/GenBank/DDBJ whole genome shotgun (WGS) entry which is preliminary data.</text>
</comment>
<evidence type="ECO:0000256" key="1">
    <source>
        <dbReference type="SAM" id="MobiDB-lite"/>
    </source>
</evidence>
<accession>A0A395IP24</accession>
<dbReference type="EMBL" id="QKRW01000034">
    <property type="protein sequence ID" value="RAL61163.1"/>
    <property type="molecule type" value="Genomic_DNA"/>
</dbReference>
<name>A0A395IP24_9HELO</name>